<dbReference type="EMBL" id="CP002305">
    <property type="protein sequence ID" value="ADQ18056.1"/>
    <property type="molecule type" value="Genomic_DNA"/>
</dbReference>
<keyword evidence="10" id="KW-1185">Reference proteome</keyword>
<feature type="chain" id="PRO_5005673774" evidence="8">
    <location>
        <begin position="19"/>
        <end position="474"/>
    </location>
</feature>
<keyword evidence="6" id="KW-0472">Membrane</keyword>
<dbReference type="SUPFAM" id="SSF56954">
    <property type="entry name" value="Outer membrane efflux proteins (OEP)"/>
    <property type="match status" value="1"/>
</dbReference>
<evidence type="ECO:0000256" key="1">
    <source>
        <dbReference type="ARBA" id="ARBA00004442"/>
    </source>
</evidence>
<reference key="1">
    <citation type="submission" date="2010-11" db="EMBL/GenBank/DDBJ databases">
        <title>The complete genome of Leadbetterella byssophila DSM 17132.</title>
        <authorList>
            <consortium name="US DOE Joint Genome Institute (JGI-PGF)"/>
            <person name="Lucas S."/>
            <person name="Copeland A."/>
            <person name="Lapidus A."/>
            <person name="Glavina del Rio T."/>
            <person name="Dalin E."/>
            <person name="Tice H."/>
            <person name="Bruce D."/>
            <person name="Goodwin L."/>
            <person name="Pitluck S."/>
            <person name="Kyrpides N."/>
            <person name="Mavromatis K."/>
            <person name="Ivanova N."/>
            <person name="Teshima H."/>
            <person name="Brettin T."/>
            <person name="Detter J.C."/>
            <person name="Han C."/>
            <person name="Tapia R."/>
            <person name="Land M."/>
            <person name="Hauser L."/>
            <person name="Markowitz V."/>
            <person name="Cheng J.-F."/>
            <person name="Hugenholtz P."/>
            <person name="Woyke T."/>
            <person name="Wu D."/>
            <person name="Tindall B."/>
            <person name="Pomrenke H.G."/>
            <person name="Brambilla E."/>
            <person name="Klenk H.-P."/>
            <person name="Eisen J.A."/>
        </authorList>
    </citation>
    <scope>NUCLEOTIDE SEQUENCE [LARGE SCALE GENOMIC DNA]</scope>
    <source>
        <strain>DSM 17132</strain>
    </source>
</reference>
<gene>
    <name evidence="9" type="ordered locus">Lbys_2380</name>
</gene>
<dbReference type="GO" id="GO:0009279">
    <property type="term" value="C:cell outer membrane"/>
    <property type="evidence" value="ECO:0007669"/>
    <property type="project" value="UniProtKB-SubCell"/>
</dbReference>
<name>E4RX17_LEAB4</name>
<dbReference type="Proteomes" id="UP000007435">
    <property type="component" value="Chromosome"/>
</dbReference>
<feature type="signal peptide" evidence="8">
    <location>
        <begin position="1"/>
        <end position="18"/>
    </location>
</feature>
<dbReference type="eggNOG" id="COG1538">
    <property type="taxonomic scope" value="Bacteria"/>
</dbReference>
<evidence type="ECO:0000256" key="3">
    <source>
        <dbReference type="ARBA" id="ARBA00022448"/>
    </source>
</evidence>
<evidence type="ECO:0000256" key="7">
    <source>
        <dbReference type="ARBA" id="ARBA00023237"/>
    </source>
</evidence>
<dbReference type="InterPro" id="IPR051906">
    <property type="entry name" value="TolC-like"/>
</dbReference>
<comment type="similarity">
    <text evidence="2">Belongs to the outer membrane factor (OMF) (TC 1.B.17) family.</text>
</comment>
<evidence type="ECO:0000313" key="9">
    <source>
        <dbReference type="EMBL" id="ADQ18056.1"/>
    </source>
</evidence>
<dbReference type="STRING" id="649349.Lbys_2380"/>
<dbReference type="HOGENOM" id="CLU_012817_11_0_10"/>
<accession>E4RX17</accession>
<comment type="subcellular location">
    <subcellularLocation>
        <location evidence="1">Cell outer membrane</location>
    </subcellularLocation>
</comment>
<dbReference type="KEGG" id="lby:Lbys_2380"/>
<evidence type="ECO:0000256" key="8">
    <source>
        <dbReference type="SAM" id="SignalP"/>
    </source>
</evidence>
<dbReference type="InterPro" id="IPR003423">
    <property type="entry name" value="OMP_efflux"/>
</dbReference>
<dbReference type="AlphaFoldDB" id="E4RX17"/>
<keyword evidence="4" id="KW-1134">Transmembrane beta strand</keyword>
<dbReference type="OrthoDB" id="9811587at2"/>
<dbReference type="PANTHER" id="PTHR30026:SF20">
    <property type="entry name" value="OUTER MEMBRANE PROTEIN TOLC"/>
    <property type="match status" value="1"/>
</dbReference>
<evidence type="ECO:0000256" key="5">
    <source>
        <dbReference type="ARBA" id="ARBA00022692"/>
    </source>
</evidence>
<evidence type="ECO:0000256" key="2">
    <source>
        <dbReference type="ARBA" id="ARBA00007613"/>
    </source>
</evidence>
<organism evidence="9 10">
    <name type="scientific">Leadbetterella byssophila (strain DSM 17132 / JCM 16389 / KACC 11308 / NBRC 106382 / 4M15)</name>
    <dbReference type="NCBI Taxonomy" id="649349"/>
    <lineage>
        <taxon>Bacteria</taxon>
        <taxon>Pseudomonadati</taxon>
        <taxon>Bacteroidota</taxon>
        <taxon>Cytophagia</taxon>
        <taxon>Cytophagales</taxon>
        <taxon>Leadbetterellaceae</taxon>
        <taxon>Leadbetterella</taxon>
    </lineage>
</organism>
<dbReference type="RefSeq" id="WP_013409097.1">
    <property type="nucleotide sequence ID" value="NC_014655.1"/>
</dbReference>
<dbReference type="Pfam" id="PF02321">
    <property type="entry name" value="OEP"/>
    <property type="match status" value="2"/>
</dbReference>
<dbReference type="GO" id="GO:1990281">
    <property type="term" value="C:efflux pump complex"/>
    <property type="evidence" value="ECO:0007669"/>
    <property type="project" value="TreeGrafter"/>
</dbReference>
<dbReference type="Gene3D" id="1.20.1600.10">
    <property type="entry name" value="Outer membrane efflux proteins (OEP)"/>
    <property type="match status" value="1"/>
</dbReference>
<protein>
    <submittedName>
        <fullName evidence="9">Outer membrane efflux protein</fullName>
    </submittedName>
</protein>
<evidence type="ECO:0000313" key="10">
    <source>
        <dbReference type="Proteomes" id="UP000007435"/>
    </source>
</evidence>
<dbReference type="PANTHER" id="PTHR30026">
    <property type="entry name" value="OUTER MEMBRANE PROTEIN TOLC"/>
    <property type="match status" value="1"/>
</dbReference>
<sequence length="474" mass="52771">MKYLYVILLLGLTQSLSAQTSFTLKECIEFALKNNITVKQAEAAVDNSENLLNQSKAQRLPSVNGFLSGNGNTGRNVDPFTNGIVTQTIGTNNMGIGLQLPIYQGNRLKNAVERDKLNWEATNYDVQAQRNNIALQVAVAYLNVLSAEDLIEVSKKQLEVTQLQFERTTKLIEAGALPETNLYDLEGQRANDELSLINAENNRESAFLALKRTMNAPLEMMFSVVKSEVPEPEILGQEASASSIYQTAVSFLPEVKAGKIRMNAADRNIAIAKGLGLPTLSLSTNWGTAYSSVAKRAGEMTNGSRQIPITAEFQGQIVPLVINWPETNYTMENIPYFNQLGNNQNWSLGLSLNIPIFNRFNTKYQTQAAKIQKKQTDLQNQATDIQIKQNIDQAYIDMLNAKKKYTATLAQTEALNKAFIAAEKRYNAGAGTYVDYNLAKTNLDRANANLIIAKYDFIFKTKVLDFYQNKPLEF</sequence>
<dbReference type="GO" id="GO:0015562">
    <property type="term" value="F:efflux transmembrane transporter activity"/>
    <property type="evidence" value="ECO:0007669"/>
    <property type="project" value="InterPro"/>
</dbReference>
<evidence type="ECO:0000256" key="6">
    <source>
        <dbReference type="ARBA" id="ARBA00023136"/>
    </source>
</evidence>
<reference evidence="9 10" key="2">
    <citation type="journal article" date="2011" name="Stand. Genomic Sci.">
        <title>Complete genome sequence of Leadbetterella byssophila type strain (4M15).</title>
        <authorList>
            <person name="Abt B."/>
            <person name="Teshima H."/>
            <person name="Lucas S."/>
            <person name="Lapidus A."/>
            <person name="Del Rio T.G."/>
            <person name="Nolan M."/>
            <person name="Tice H."/>
            <person name="Cheng J.F."/>
            <person name="Pitluck S."/>
            <person name="Liolios K."/>
            <person name="Pagani I."/>
            <person name="Ivanova N."/>
            <person name="Mavromatis K."/>
            <person name="Pati A."/>
            <person name="Tapia R."/>
            <person name="Han C."/>
            <person name="Goodwin L."/>
            <person name="Chen A."/>
            <person name="Palaniappan K."/>
            <person name="Land M."/>
            <person name="Hauser L."/>
            <person name="Chang Y.J."/>
            <person name="Jeffries C.D."/>
            <person name="Rohde M."/>
            <person name="Goker M."/>
            <person name="Tindall B.J."/>
            <person name="Detter J.C."/>
            <person name="Woyke T."/>
            <person name="Bristow J."/>
            <person name="Eisen J.A."/>
            <person name="Markowitz V."/>
            <person name="Hugenholtz P."/>
            <person name="Klenk H.P."/>
            <person name="Kyrpides N.C."/>
        </authorList>
    </citation>
    <scope>NUCLEOTIDE SEQUENCE [LARGE SCALE GENOMIC DNA]</scope>
    <source>
        <strain evidence="10">DSM 17132 / JCM 16389 / KACC 11308 / NBRC 106382 / 4M15</strain>
    </source>
</reference>
<keyword evidence="3" id="KW-0813">Transport</keyword>
<evidence type="ECO:0000256" key="4">
    <source>
        <dbReference type="ARBA" id="ARBA00022452"/>
    </source>
</evidence>
<keyword evidence="5" id="KW-0812">Transmembrane</keyword>
<keyword evidence="7" id="KW-0998">Cell outer membrane</keyword>
<keyword evidence="8" id="KW-0732">Signal</keyword>
<proteinExistence type="inferred from homology"/>
<dbReference type="GO" id="GO:0015288">
    <property type="term" value="F:porin activity"/>
    <property type="evidence" value="ECO:0007669"/>
    <property type="project" value="TreeGrafter"/>
</dbReference>